<keyword evidence="2" id="KW-1185">Reference proteome</keyword>
<sequence length="221" mass="23384">MFEPAPLASIGSLALWGAKNPINGAGIASYALWVSDGTATGTFKLIESALGPMSLVGELPANVVVFRVAHSELWRTDGTVAGTWRLATFEQDATLGIGASVADRIYFAARTADEGAELWVTDGWTIGGGAPRLVMDFTDPALGSATIAWISELEDALYIAVGRSSTHAGIYKWTGGADAPQLSTLAGHGNWHAPMARLPASNRSPIWSQISCCLWAQQRVR</sequence>
<dbReference type="EMBL" id="BLJN01000008">
    <property type="protein sequence ID" value="GFE84098.1"/>
    <property type="molecule type" value="Genomic_DNA"/>
</dbReference>
<organism evidence="1 2">
    <name type="scientific">Steroidobacter agaridevorans</name>
    <dbReference type="NCBI Taxonomy" id="2695856"/>
    <lineage>
        <taxon>Bacteria</taxon>
        <taxon>Pseudomonadati</taxon>
        <taxon>Pseudomonadota</taxon>
        <taxon>Gammaproteobacteria</taxon>
        <taxon>Steroidobacterales</taxon>
        <taxon>Steroidobacteraceae</taxon>
        <taxon>Steroidobacter</taxon>
    </lineage>
</organism>
<comment type="caution">
    <text evidence="1">The sequence shown here is derived from an EMBL/GenBank/DDBJ whole genome shotgun (WGS) entry which is preliminary data.</text>
</comment>
<evidence type="ECO:0000313" key="2">
    <source>
        <dbReference type="Proteomes" id="UP000445000"/>
    </source>
</evidence>
<protein>
    <recommendedName>
        <fullName evidence="3">Hyalin repeat-containing protein</fullName>
    </recommendedName>
</protein>
<proteinExistence type="predicted"/>
<dbReference type="AlphaFoldDB" id="A0A829YN16"/>
<name>A0A829YN16_9GAMM</name>
<evidence type="ECO:0008006" key="3">
    <source>
        <dbReference type="Google" id="ProtNLM"/>
    </source>
</evidence>
<evidence type="ECO:0000313" key="1">
    <source>
        <dbReference type="EMBL" id="GFE84098.1"/>
    </source>
</evidence>
<reference evidence="2" key="1">
    <citation type="submission" date="2020-01" db="EMBL/GenBank/DDBJ databases">
        <title>'Steroidobacter agaridevorans' sp. nov., agar-degrading bacteria isolated from rhizosphere soils.</title>
        <authorList>
            <person name="Ikenaga M."/>
            <person name="Kataoka M."/>
            <person name="Murouchi A."/>
            <person name="Katsuragi S."/>
            <person name="Sakai M."/>
        </authorList>
    </citation>
    <scope>NUCLEOTIDE SEQUENCE [LARGE SCALE GENOMIC DNA]</scope>
    <source>
        <strain evidence="2">YU21-B</strain>
    </source>
</reference>
<dbReference type="Proteomes" id="UP000445000">
    <property type="component" value="Unassembled WGS sequence"/>
</dbReference>
<gene>
    <name evidence="1" type="ORF">GCM10011487_60980</name>
</gene>
<accession>A0A829YN16</accession>